<dbReference type="Proteomes" id="UP000485058">
    <property type="component" value="Unassembled WGS sequence"/>
</dbReference>
<reference evidence="4 5" key="1">
    <citation type="submission" date="2020-02" db="EMBL/GenBank/DDBJ databases">
        <title>Draft genome sequence of Haematococcus lacustris strain NIES-144.</title>
        <authorList>
            <person name="Morimoto D."/>
            <person name="Nakagawa S."/>
            <person name="Yoshida T."/>
            <person name="Sawayama S."/>
        </authorList>
    </citation>
    <scope>NUCLEOTIDE SEQUENCE [LARGE SCALE GENOMIC DNA]</scope>
    <source>
        <strain evidence="4 5">NIES-144</strain>
    </source>
</reference>
<keyword evidence="1" id="KW-0347">Helicase</keyword>
<dbReference type="PANTHER" id="PTHR18934:SF83">
    <property type="entry name" value="PRE-MRNA-SPLICING FACTOR ATP-DEPENDENT RNA HELICASE DHX16"/>
    <property type="match status" value="1"/>
</dbReference>
<dbReference type="GO" id="GO:0071013">
    <property type="term" value="C:catalytic step 2 spliceosome"/>
    <property type="evidence" value="ECO:0007669"/>
    <property type="project" value="TreeGrafter"/>
</dbReference>
<proteinExistence type="predicted"/>
<comment type="catalytic activity">
    <reaction evidence="2">
        <text>ATP + H2O = ADP + phosphate + H(+)</text>
        <dbReference type="Rhea" id="RHEA:13065"/>
        <dbReference type="ChEBI" id="CHEBI:15377"/>
        <dbReference type="ChEBI" id="CHEBI:15378"/>
        <dbReference type="ChEBI" id="CHEBI:30616"/>
        <dbReference type="ChEBI" id="CHEBI:43474"/>
        <dbReference type="ChEBI" id="CHEBI:456216"/>
        <dbReference type="EC" id="3.6.4.13"/>
    </reaction>
</comment>
<evidence type="ECO:0000256" key="1">
    <source>
        <dbReference type="ARBA" id="ARBA00022806"/>
    </source>
</evidence>
<protein>
    <recommendedName>
        <fullName evidence="3">DEAD-box helicase OB fold domain-containing protein</fullName>
    </recommendedName>
</protein>
<keyword evidence="1" id="KW-0378">Hydrolase</keyword>
<keyword evidence="1" id="KW-0547">Nucleotide-binding</keyword>
<sequence>VFADNAHKNFSRGNVGDHLALMACYDGWAESNFSTQWCYENYVQVRSMKRARDIRDQLVATVCAMVSIGASVFYRPKDKKVFADNAHKNFSRGNVGDHLALMACYDGWAESNFSTQWCYENYVQVRSMKRARDIRDQLVGLMERVEIEMTSNAQDHDGVKKAVAAGYFYNCARLQRDGSYRTVKHPQTVHLHPSSSLAEVLPRWVVYHELVLTTKEYMRTISEIKPEWLVEIAPHFYSKQDVLEDGRKLPKGKGKAAMDG</sequence>
<dbReference type="PANTHER" id="PTHR18934">
    <property type="entry name" value="ATP-DEPENDENT RNA HELICASE"/>
    <property type="match status" value="1"/>
</dbReference>
<comment type="caution">
    <text evidence="4">The sequence shown here is derived from an EMBL/GenBank/DDBJ whole genome shotgun (WGS) entry which is preliminary data.</text>
</comment>
<dbReference type="EMBL" id="BLLF01001160">
    <property type="protein sequence ID" value="GFH17513.1"/>
    <property type="molecule type" value="Genomic_DNA"/>
</dbReference>
<dbReference type="Pfam" id="PF07717">
    <property type="entry name" value="OB_NTP_bind"/>
    <property type="match status" value="1"/>
</dbReference>
<accession>A0A699Z4L8</accession>
<evidence type="ECO:0000313" key="5">
    <source>
        <dbReference type="Proteomes" id="UP000485058"/>
    </source>
</evidence>
<dbReference type="GO" id="GO:0003724">
    <property type="term" value="F:RNA helicase activity"/>
    <property type="evidence" value="ECO:0007669"/>
    <property type="project" value="UniProtKB-EC"/>
</dbReference>
<dbReference type="InterPro" id="IPR011709">
    <property type="entry name" value="DEAD-box_helicase_OB_fold"/>
</dbReference>
<evidence type="ECO:0000256" key="2">
    <source>
        <dbReference type="ARBA" id="ARBA00047984"/>
    </source>
</evidence>
<evidence type="ECO:0000313" key="4">
    <source>
        <dbReference type="EMBL" id="GFH17513.1"/>
    </source>
</evidence>
<gene>
    <name evidence="4" type="ORF">HaLaN_14168</name>
</gene>
<name>A0A699Z4L8_HAELA</name>
<feature type="domain" description="DEAD-box helicase OB fold" evidence="3">
    <location>
        <begin position="159"/>
        <end position="235"/>
    </location>
</feature>
<feature type="non-terminal residue" evidence="4">
    <location>
        <position position="1"/>
    </location>
</feature>
<dbReference type="AlphaFoldDB" id="A0A699Z4L8"/>
<organism evidence="4 5">
    <name type="scientific">Haematococcus lacustris</name>
    <name type="common">Green alga</name>
    <name type="synonym">Haematococcus pluvialis</name>
    <dbReference type="NCBI Taxonomy" id="44745"/>
    <lineage>
        <taxon>Eukaryota</taxon>
        <taxon>Viridiplantae</taxon>
        <taxon>Chlorophyta</taxon>
        <taxon>core chlorophytes</taxon>
        <taxon>Chlorophyceae</taxon>
        <taxon>CS clade</taxon>
        <taxon>Chlamydomonadales</taxon>
        <taxon>Haematococcaceae</taxon>
        <taxon>Haematococcus</taxon>
    </lineage>
</organism>
<keyword evidence="1" id="KW-0067">ATP-binding</keyword>
<evidence type="ECO:0000259" key="3">
    <source>
        <dbReference type="Pfam" id="PF07717"/>
    </source>
</evidence>
<keyword evidence="5" id="KW-1185">Reference proteome</keyword>
<dbReference type="GO" id="GO:0003723">
    <property type="term" value="F:RNA binding"/>
    <property type="evidence" value="ECO:0007669"/>
    <property type="project" value="TreeGrafter"/>
</dbReference>